<proteinExistence type="predicted"/>
<reference evidence="1 2" key="1">
    <citation type="submission" date="2017-09" db="EMBL/GenBank/DDBJ databases">
        <title>Large-scale bioinformatics analysis of Bacillus genomes uncovers conserved roles of natural products in bacterial physiology.</title>
        <authorList>
            <consortium name="Agbiome Team Llc"/>
            <person name="Bleich R.M."/>
            <person name="Kirk G.J."/>
            <person name="Santa Maria K.C."/>
            <person name="Allen S.E."/>
            <person name="Farag S."/>
            <person name="Shank E.A."/>
            <person name="Bowers A."/>
        </authorList>
    </citation>
    <scope>NUCLEOTIDE SEQUENCE [LARGE SCALE GENOMIC DNA]</scope>
    <source>
        <strain evidence="1 2">AFS005140</strain>
    </source>
</reference>
<protein>
    <submittedName>
        <fullName evidence="1">Uncharacterized protein</fullName>
    </submittedName>
</protein>
<accession>A0ABD6SCI7</accession>
<dbReference type="RefSeq" id="WP_098316977.1">
    <property type="nucleotide sequence ID" value="NZ_NTYF01000023.1"/>
</dbReference>
<sequence>MALATCVKVKNYLTILEWFPQFFVEELGINQSLYEVKVQQEGVKITISLYEKATNKLIKHMYTKEDITEQFVLGWDGLYYDPAWSATGKIIKVDGLGWGLNEVRDYLLEYVVVDELSERNRFEEVFDTIRYCLH</sequence>
<name>A0ABD6SCI7_BACTU</name>
<evidence type="ECO:0000313" key="1">
    <source>
        <dbReference type="EMBL" id="PER55632.1"/>
    </source>
</evidence>
<comment type="caution">
    <text evidence="1">The sequence shown here is derived from an EMBL/GenBank/DDBJ whole genome shotgun (WGS) entry which is preliminary data.</text>
</comment>
<dbReference type="AlphaFoldDB" id="A0ABD6SCI7"/>
<organism evidence="1 2">
    <name type="scientific">Bacillus thuringiensis</name>
    <dbReference type="NCBI Taxonomy" id="1428"/>
    <lineage>
        <taxon>Bacteria</taxon>
        <taxon>Bacillati</taxon>
        <taxon>Bacillota</taxon>
        <taxon>Bacilli</taxon>
        <taxon>Bacillales</taxon>
        <taxon>Bacillaceae</taxon>
        <taxon>Bacillus</taxon>
        <taxon>Bacillus cereus group</taxon>
    </lineage>
</organism>
<gene>
    <name evidence="1" type="ORF">CN495_07715</name>
</gene>
<dbReference type="Proteomes" id="UP000219897">
    <property type="component" value="Unassembled WGS sequence"/>
</dbReference>
<evidence type="ECO:0000313" key="2">
    <source>
        <dbReference type="Proteomes" id="UP000219897"/>
    </source>
</evidence>
<dbReference type="EMBL" id="NTYF01000023">
    <property type="protein sequence ID" value="PER55632.1"/>
    <property type="molecule type" value="Genomic_DNA"/>
</dbReference>